<keyword evidence="1" id="KW-0418">Kinase</keyword>
<dbReference type="InterPro" id="IPR011386">
    <property type="entry name" value="Put_ATP-NAD_kin"/>
</dbReference>
<evidence type="ECO:0000313" key="2">
    <source>
        <dbReference type="Proteomes" id="UP001501294"/>
    </source>
</evidence>
<dbReference type="InterPro" id="IPR039065">
    <property type="entry name" value="AcoX-like"/>
</dbReference>
<dbReference type="PANTHER" id="PTHR40697:SF2">
    <property type="entry name" value="ATP-NAD KINASE-RELATED"/>
    <property type="match status" value="1"/>
</dbReference>
<dbReference type="Proteomes" id="UP001501294">
    <property type="component" value="Unassembled WGS sequence"/>
</dbReference>
<protein>
    <submittedName>
        <fullName evidence="1">ATP-NAD kinase family protein</fullName>
    </submittedName>
</protein>
<dbReference type="PANTHER" id="PTHR40697">
    <property type="entry name" value="ACETOIN CATABOLISM PROTEIN X"/>
    <property type="match status" value="1"/>
</dbReference>
<dbReference type="Pfam" id="PF20143">
    <property type="entry name" value="NAD_kinase_C"/>
    <property type="match status" value="1"/>
</dbReference>
<dbReference type="GO" id="GO:0016301">
    <property type="term" value="F:kinase activity"/>
    <property type="evidence" value="ECO:0007669"/>
    <property type="project" value="UniProtKB-KW"/>
</dbReference>
<comment type="caution">
    <text evidence="1">The sequence shown here is derived from an EMBL/GenBank/DDBJ whole genome shotgun (WGS) entry which is preliminary data.</text>
</comment>
<dbReference type="InterPro" id="IPR002504">
    <property type="entry name" value="NADK"/>
</dbReference>
<keyword evidence="2" id="KW-1185">Reference proteome</keyword>
<dbReference type="RefSeq" id="WP_223579869.1">
    <property type="nucleotide sequence ID" value="NZ_BAABFU010000003.1"/>
</dbReference>
<dbReference type="EMBL" id="BAABFU010000003">
    <property type="protein sequence ID" value="GAA4351686.1"/>
    <property type="molecule type" value="Genomic_DNA"/>
</dbReference>
<keyword evidence="1" id="KW-0808">Transferase</keyword>
<proteinExistence type="predicted"/>
<gene>
    <name evidence="1" type="ORF">GCM10023150_18610</name>
</gene>
<accession>A0ABP8I5D2</accession>
<organism evidence="1 2">
    <name type="scientific">Kangiella taiwanensis</name>
    <dbReference type="NCBI Taxonomy" id="1079179"/>
    <lineage>
        <taxon>Bacteria</taxon>
        <taxon>Pseudomonadati</taxon>
        <taxon>Pseudomonadota</taxon>
        <taxon>Gammaproteobacteria</taxon>
        <taxon>Kangiellales</taxon>
        <taxon>Kangiellaceae</taxon>
        <taxon>Kangiella</taxon>
    </lineage>
</organism>
<sequence length="383" mass="41530">MFTLGFIINPFAGIGGKVGLKGSDGEAIRTEAFARGAKPQAVERARVALESLEPYRSELRILTASGDMGENLLQEMGFQFDVVHQSQEPSTHEDTIAAARSMLRQDQKHNGDSSIDVLLFAGGDGTARNIYEAVDGAVPVLGIPAGVKIHSGVYAVTPHAAGLVIEKMINKELVSLLETSVMDIDEEAFREGVVRAKQYGEMQVPAEHRYIQATKSGGREVEELVLQDIADYIVDNMEQDDYYLIGSGSTCAFLMETLGLENTLLGIDCVHGGEVIANDMTEADILELQSRHQGKVKLVITVIGGQGHIIGRGNQQISAKVLSQLDKDDIFIIATKTKLKELDGKPLIVDSDDSEQNQRLAGVIRVITGYEDFVLYPVGIESS</sequence>
<reference evidence="2" key="1">
    <citation type="journal article" date="2019" name="Int. J. Syst. Evol. Microbiol.">
        <title>The Global Catalogue of Microorganisms (GCM) 10K type strain sequencing project: providing services to taxonomists for standard genome sequencing and annotation.</title>
        <authorList>
            <consortium name="The Broad Institute Genomics Platform"/>
            <consortium name="The Broad Institute Genome Sequencing Center for Infectious Disease"/>
            <person name="Wu L."/>
            <person name="Ma J."/>
        </authorList>
    </citation>
    <scope>NUCLEOTIDE SEQUENCE [LARGE SCALE GENOMIC DNA]</scope>
    <source>
        <strain evidence="2">JCM 17727</strain>
    </source>
</reference>
<dbReference type="PIRSF" id="PIRSF016907">
    <property type="entry name" value="Kin_ATP-NAD"/>
    <property type="match status" value="1"/>
</dbReference>
<dbReference type="Pfam" id="PF01513">
    <property type="entry name" value="NAD_kinase"/>
    <property type="match status" value="1"/>
</dbReference>
<evidence type="ECO:0000313" key="1">
    <source>
        <dbReference type="EMBL" id="GAA4351686.1"/>
    </source>
</evidence>
<name>A0ABP8I5D2_9GAMM</name>